<evidence type="ECO:0000259" key="17">
    <source>
        <dbReference type="Pfam" id="PF14260"/>
    </source>
</evidence>
<evidence type="ECO:0000313" key="19">
    <source>
        <dbReference type="EMBL" id="GFG28291.1"/>
    </source>
</evidence>
<dbReference type="InterPro" id="IPR012337">
    <property type="entry name" value="RNaseH-like_sf"/>
</dbReference>
<dbReference type="InterPro" id="IPR006172">
    <property type="entry name" value="DNA-dir_DNA_pol_B"/>
</dbReference>
<feature type="domain" description="DNA polymerase delta/zeta catalytic subunit N-terminal" evidence="18">
    <location>
        <begin position="9"/>
        <end position="86"/>
    </location>
</feature>
<feature type="domain" description="DNA-directed DNA polymerase family B exonuclease" evidence="16">
    <location>
        <begin position="1175"/>
        <end position="1290"/>
    </location>
</feature>
<evidence type="ECO:0000256" key="4">
    <source>
        <dbReference type="ARBA" id="ARBA00022695"/>
    </source>
</evidence>
<keyword evidence="3 13" id="KW-0808">Transferase</keyword>
<dbReference type="Gene3D" id="1.10.132.60">
    <property type="entry name" value="DNA polymerase family B, C-terminal domain"/>
    <property type="match status" value="1"/>
</dbReference>
<comment type="cofactor">
    <cofactor evidence="1 13">
        <name>[4Fe-4S] cluster</name>
        <dbReference type="ChEBI" id="CHEBI:49883"/>
    </cofactor>
</comment>
<dbReference type="PANTHER" id="PTHR45812:SF1">
    <property type="entry name" value="DNA POLYMERASE ZETA CATALYTIC SUBUNIT"/>
    <property type="match status" value="1"/>
</dbReference>
<keyword evidence="20" id="KW-1185">Reference proteome</keyword>
<dbReference type="GO" id="GO:0006260">
    <property type="term" value="P:DNA replication"/>
    <property type="evidence" value="ECO:0007669"/>
    <property type="project" value="UniProtKB-KW"/>
</dbReference>
<dbReference type="GO" id="GO:0000724">
    <property type="term" value="P:double-strand break repair via homologous recombination"/>
    <property type="evidence" value="ECO:0007669"/>
    <property type="project" value="TreeGrafter"/>
</dbReference>
<evidence type="ECO:0000256" key="3">
    <source>
        <dbReference type="ARBA" id="ARBA00022679"/>
    </source>
</evidence>
<dbReference type="SUPFAM" id="SSF53098">
    <property type="entry name" value="Ribonuclease H-like"/>
    <property type="match status" value="1"/>
</dbReference>
<dbReference type="GO" id="GO:0051539">
    <property type="term" value="F:4 iron, 4 sulfur cluster binding"/>
    <property type="evidence" value="ECO:0007669"/>
    <property type="project" value="UniProtKB-KW"/>
</dbReference>
<dbReference type="InterPro" id="IPR023211">
    <property type="entry name" value="DNA_pol_palm_dom_sf"/>
</dbReference>
<dbReference type="SMART" id="SM00486">
    <property type="entry name" value="POLBc"/>
    <property type="match status" value="1"/>
</dbReference>
<feature type="compositionally biased region" description="Basic and acidic residues" evidence="14">
    <location>
        <begin position="177"/>
        <end position="187"/>
    </location>
</feature>
<dbReference type="FunFam" id="1.10.287.690:FF:000002">
    <property type="entry name" value="DNA polymerase zeta"/>
    <property type="match status" value="1"/>
</dbReference>
<dbReference type="FunFam" id="3.30.420.10:FF:000024">
    <property type="entry name" value="DNA polymerase zeta catalytic subunit"/>
    <property type="match status" value="1"/>
</dbReference>
<dbReference type="GO" id="GO:0003677">
    <property type="term" value="F:DNA binding"/>
    <property type="evidence" value="ECO:0007669"/>
    <property type="project" value="UniProtKB-KW"/>
</dbReference>
<keyword evidence="4 13" id="KW-0548">Nucleotidyltransferase</keyword>
<dbReference type="EC" id="2.7.7.7" evidence="13"/>
<dbReference type="InterPro" id="IPR006134">
    <property type="entry name" value="DNA-dir_DNA_pol_B_multi_dom"/>
</dbReference>
<feature type="region of interest" description="Disordered" evidence="14">
    <location>
        <begin position="177"/>
        <end position="201"/>
    </location>
</feature>
<dbReference type="InterPro" id="IPR006133">
    <property type="entry name" value="DNA-dir_DNA_pol_B_exonuc"/>
</dbReference>
<dbReference type="InterPro" id="IPR056435">
    <property type="entry name" value="DPOD/Z_N"/>
</dbReference>
<dbReference type="CDD" id="cd05534">
    <property type="entry name" value="POLBc_zeta"/>
    <property type="match status" value="1"/>
</dbReference>
<evidence type="ECO:0000256" key="14">
    <source>
        <dbReference type="SAM" id="MobiDB-lite"/>
    </source>
</evidence>
<feature type="compositionally biased region" description="Polar residues" evidence="14">
    <location>
        <begin position="615"/>
        <end position="631"/>
    </location>
</feature>
<keyword evidence="5 13" id="KW-0479">Metal-binding</keyword>
<comment type="caution">
    <text evidence="19">The sequence shown here is derived from an EMBL/GenBank/DDBJ whole genome shotgun (WGS) entry which is preliminary data.</text>
</comment>
<evidence type="ECO:0000256" key="12">
    <source>
        <dbReference type="ARBA" id="ARBA00049244"/>
    </source>
</evidence>
<dbReference type="InterPro" id="IPR017964">
    <property type="entry name" value="DNA-dir_DNA_pol_B_CS"/>
</dbReference>
<feature type="region of interest" description="Disordered" evidence="14">
    <location>
        <begin position="477"/>
        <end position="510"/>
    </location>
</feature>
<dbReference type="Gene3D" id="1.10.287.690">
    <property type="entry name" value="Helix hairpin bin"/>
    <property type="match status" value="1"/>
</dbReference>
<dbReference type="InterPro" id="IPR030559">
    <property type="entry name" value="PolZ_Rev3"/>
</dbReference>
<gene>
    <name evidence="19" type="ORF">Cfor_12722</name>
</gene>
<protein>
    <recommendedName>
        <fullName evidence="13">DNA polymerase</fullName>
        <ecNumber evidence="13">2.7.7.7</ecNumber>
    </recommendedName>
</protein>
<dbReference type="GO" id="GO:0016035">
    <property type="term" value="C:zeta DNA polymerase complex"/>
    <property type="evidence" value="ECO:0007669"/>
    <property type="project" value="InterPro"/>
</dbReference>
<dbReference type="FunCoup" id="A0A6L2P7W4">
    <property type="interactions" value="1415"/>
</dbReference>
<keyword evidence="11" id="KW-0234">DNA repair</keyword>
<evidence type="ECO:0000256" key="8">
    <source>
        <dbReference type="ARBA" id="ARBA00022932"/>
    </source>
</evidence>
<sequence>KKTCLHIHGVFPYIYIPYEGSGPYERLMYQIASSLDKALNISLGKANSAVQHVYKVVLVSGLPFYGFHTKEHLYFKIYFYNPLMVKKATELLQSGAILNKMYQAHEAHIPYILQFMIDYNLYGCSENLSEEMLLPESVTRISTCEVEADVMAADITNVRTITDELVVNPGLAAIWEDEKQRRREEGRTSQITPQSSQGRLSAVGTDSEAFFKQKLHEKLLLLNSQVCVYRQTPENSGLVEASFLDVHVQSSGSGSFTRNKQMEQNDDTSFVDEELVLSLSLSQRESGATRDSVVLGSQDVVLAEILHGLDNSVDADEDSVLGSQVPQELGNEAVDGSDNEDMQDLRQPLDGAVNSDAVDDLQRGSLNRSSHAAKEENVRNEDNCPIDILHNSSISSCECSETLKSQATSVQSTCSSLLRTETNVDGVCELCLCPQTSRGAYVKSVNVVPTADGMEGWRAGPRLGKWVGSVSETVRKQSKTPFAETRSENKSEVGARDSDSDSISQGSFKMSASKAETSKCSALFRIDFPERKKIVKDRHGVDVLHTEEIVSCKALLLRTDVVEGNLLPEGLTKPQLPKINGDSTNGARTSQSNLCVRAEGPKNHSLDVNASTVCDRSAQKVQQPTAESGYSLSDDGEDDEGILSFYDESMFLSPAVHVQFKDPLVKPSMPNDNSSKHAVDLQNALLTHTDSSEIVVKTSVNIVNGTPTNEQSCKRGSCFRIITTANKNCKVYAPRFNPPSKDEILASLSEFCIPEYRHQDPFVSNICDTGNKKEVGNKVLKICSTSVRDLQPFVGSLLNTQDIETWRRKWLQELNCTTQRSTDQYSDINLVRIKPALASHREVVLTPCKLPPSAAEVKLWYETTEKLTLQNLQENDVVDKVCSRNIVLPLSPGQEPVSDDEMSLSPFTPKSLSFEGCVVGSVAAVHSTPQIASPSKYLPSPSCTPIHNTRHKIAKMLLKHSRKGLKCNSPNQENVSSTLPFIREEPEEAETANGADSDRPTTSRGLALACVCEPSELHKQQGSEDPIVVEPAYLANAVDPQSSSEVPDEGQCVSDLHLHNQIPAMPATWRAVKRLNSSCQIEESTPNNTYGFRMSFENLHEVKAICEHEFLTTFIMELHIQTRGDLRPDPACDAIRALFYVVVNDVPESAGLSKHELGLIAVSNLDGGVKIPVLKGTAPNCKITYVEDETSLVHELVKCVRKWNPDILGGYEVEMLSWGYLFHRAYNLQINLVPLVSRVPTARVDNQHAENGSTVSNLTEEIKLTGRIMLNIWRLMRHEVALQSYTFESVMYHVLHQRVPRHSFKHLTFWWEHRTHLYRWMCVEYYLLRVQGIVKLLDQLDLIGRTSELARLFGIQFFEVLSRGSQFRVESMMLRLAKPLNYVPVSPSIQQRARMRAPESLPLIMEPHSRFYSDPVIVLDFQSLYPSIIIAYNYCFSTCLGRVENLGQATPFVFGCTQLKVPPAHLIKLENSINISPSGVAFVNAGIRKGVLPQMLQEILDTRLMVKQSMKRHKSNKTLQRVLHSRQLGLKLIANVTYGYTSANFSGRMPCIEVGDSVVSKARETLERAIHLVEATPRWGAQVVYGDTDSLFVLVPGKSREQAFKIGAEIAEAVTLDNPKPVKLKLEKVYQPCILQTKKRYVGYMYESPDQEMPVYDAKGIETVRRDGCPAVAKILEKSLKLVFETKDVSLVKNYVCRQFAKLLQGRLNIQDLIFAREYRGMSGYRPGACVPALELARRWLQTDRRAEPRQSERVPYVIVNGPPGLPLIRLVRSPHELLADPSLRPNATYYITRVIIPPLDRCFSLLGTEVESWYAEMPRKFVMSLPTAMPCGLKKSTISQYFATMNCAVCNQLTNSGVCLSCQQNTEQVAVVLTNKIRTWERTYSNITKVCQSCCGRPEAIECISLDCPVMFRRNQSARDLEQAPFIRSLQDQYLTF</sequence>
<keyword evidence="6" id="KW-0227">DNA damage</keyword>
<feature type="region of interest" description="Disordered" evidence="14">
    <location>
        <begin position="964"/>
        <end position="1002"/>
    </location>
</feature>
<dbReference type="Pfam" id="PF14260">
    <property type="entry name" value="zf-C4pol"/>
    <property type="match status" value="1"/>
</dbReference>
<keyword evidence="8 13" id="KW-0239">DNA-directed DNA polymerase</keyword>
<evidence type="ECO:0000256" key="5">
    <source>
        <dbReference type="ARBA" id="ARBA00022723"/>
    </source>
</evidence>
<feature type="compositionally biased region" description="Polar residues" evidence="14">
    <location>
        <begin position="501"/>
        <end position="510"/>
    </location>
</feature>
<dbReference type="InParanoid" id="A0A6L2P7W4"/>
<dbReference type="SUPFAM" id="SSF56672">
    <property type="entry name" value="DNA/RNA polymerases"/>
    <property type="match status" value="1"/>
</dbReference>
<dbReference type="GO" id="GO:0003887">
    <property type="term" value="F:DNA-directed DNA polymerase activity"/>
    <property type="evidence" value="ECO:0007669"/>
    <property type="project" value="UniProtKB-KW"/>
</dbReference>
<evidence type="ECO:0000256" key="9">
    <source>
        <dbReference type="ARBA" id="ARBA00023004"/>
    </source>
</evidence>
<dbReference type="OrthoDB" id="2414538at2759"/>
<dbReference type="GO" id="GO:0042276">
    <property type="term" value="P:error-prone translesion synthesis"/>
    <property type="evidence" value="ECO:0007669"/>
    <property type="project" value="TreeGrafter"/>
</dbReference>
<dbReference type="PROSITE" id="PS00116">
    <property type="entry name" value="DNA_POLYMERASE_B"/>
    <property type="match status" value="1"/>
</dbReference>
<feature type="domain" description="C4-type zinc-finger of DNA polymerase delta" evidence="17">
    <location>
        <begin position="1848"/>
        <end position="1915"/>
    </location>
</feature>
<evidence type="ECO:0000256" key="7">
    <source>
        <dbReference type="ARBA" id="ARBA00022833"/>
    </source>
</evidence>
<dbReference type="CDD" id="cd05778">
    <property type="entry name" value="DNA_polB_zeta_exo"/>
    <property type="match status" value="1"/>
</dbReference>
<dbReference type="Proteomes" id="UP000502823">
    <property type="component" value="Unassembled WGS sequence"/>
</dbReference>
<dbReference type="InterPro" id="IPR025687">
    <property type="entry name" value="Znf-C4pol"/>
</dbReference>
<comment type="similarity">
    <text evidence="2 13">Belongs to the DNA polymerase type-B family.</text>
</comment>
<dbReference type="Gene3D" id="3.30.342.10">
    <property type="entry name" value="DNA Polymerase, chain B, domain 1"/>
    <property type="match status" value="1"/>
</dbReference>
<keyword evidence="13" id="KW-0863">Zinc-finger</keyword>
<evidence type="ECO:0000256" key="1">
    <source>
        <dbReference type="ARBA" id="ARBA00001966"/>
    </source>
</evidence>
<dbReference type="FunFam" id="1.10.132.60:FF:000005">
    <property type="entry name" value="Putative DNA polymerase zeta catalytic subunit"/>
    <property type="match status" value="1"/>
</dbReference>
<dbReference type="PANTHER" id="PTHR45812">
    <property type="entry name" value="DNA POLYMERASE ZETA CATALYTIC SUBUNIT"/>
    <property type="match status" value="1"/>
</dbReference>
<evidence type="ECO:0000259" key="15">
    <source>
        <dbReference type="Pfam" id="PF00136"/>
    </source>
</evidence>
<dbReference type="Pfam" id="PF03104">
    <property type="entry name" value="DNA_pol_B_exo1"/>
    <property type="match status" value="1"/>
</dbReference>
<comment type="subcellular location">
    <subcellularLocation>
        <location evidence="13">Nucleus</location>
    </subcellularLocation>
</comment>
<keyword evidence="13" id="KW-0004">4Fe-4S</keyword>
<evidence type="ECO:0000256" key="10">
    <source>
        <dbReference type="ARBA" id="ARBA00023014"/>
    </source>
</evidence>
<dbReference type="InterPro" id="IPR043502">
    <property type="entry name" value="DNA/RNA_pol_sf"/>
</dbReference>
<keyword evidence="9 13" id="KW-0408">Iron</keyword>
<feature type="domain" description="DNA-directed DNA polymerase family B multifunctional" evidence="15">
    <location>
        <begin position="1357"/>
        <end position="1805"/>
    </location>
</feature>
<reference evidence="20" key="1">
    <citation type="submission" date="2020-01" db="EMBL/GenBank/DDBJ databases">
        <title>Draft genome sequence of the Termite Coptotermes fromosanus.</title>
        <authorList>
            <person name="Itakura S."/>
            <person name="Yosikawa Y."/>
            <person name="Umezawa K."/>
        </authorList>
    </citation>
    <scope>NUCLEOTIDE SEQUENCE [LARGE SCALE GENOMIC DNA]</scope>
</reference>
<dbReference type="GO" id="GO:0000166">
    <property type="term" value="F:nucleotide binding"/>
    <property type="evidence" value="ECO:0007669"/>
    <property type="project" value="InterPro"/>
</dbReference>
<dbReference type="Pfam" id="PF00136">
    <property type="entry name" value="DNA_pol_B"/>
    <property type="match status" value="1"/>
</dbReference>
<proteinExistence type="inferred from homology"/>
<keyword evidence="10 13" id="KW-0411">Iron-sulfur</keyword>
<dbReference type="GO" id="GO:0005634">
    <property type="term" value="C:nucleus"/>
    <property type="evidence" value="ECO:0007669"/>
    <property type="project" value="UniProtKB-SubCell"/>
</dbReference>
<dbReference type="PRINTS" id="PR00106">
    <property type="entry name" value="DNAPOLB"/>
</dbReference>
<dbReference type="EMBL" id="BLKM01000047">
    <property type="protein sequence ID" value="GFG28291.1"/>
    <property type="molecule type" value="Genomic_DNA"/>
</dbReference>
<keyword evidence="13" id="KW-0235">DNA replication</keyword>
<comment type="catalytic activity">
    <reaction evidence="12 13">
        <text>DNA(n) + a 2'-deoxyribonucleoside 5'-triphosphate = DNA(n+1) + diphosphate</text>
        <dbReference type="Rhea" id="RHEA:22508"/>
        <dbReference type="Rhea" id="RHEA-COMP:17339"/>
        <dbReference type="Rhea" id="RHEA-COMP:17340"/>
        <dbReference type="ChEBI" id="CHEBI:33019"/>
        <dbReference type="ChEBI" id="CHEBI:61560"/>
        <dbReference type="ChEBI" id="CHEBI:173112"/>
        <dbReference type="EC" id="2.7.7.7"/>
    </reaction>
</comment>
<keyword evidence="13" id="KW-0238">DNA-binding</keyword>
<evidence type="ECO:0000256" key="11">
    <source>
        <dbReference type="ARBA" id="ARBA00023204"/>
    </source>
</evidence>
<keyword evidence="7 13" id="KW-0862">Zinc</keyword>
<dbReference type="InterPro" id="IPR036397">
    <property type="entry name" value="RNaseH_sf"/>
</dbReference>
<dbReference type="Gene3D" id="3.30.420.10">
    <property type="entry name" value="Ribonuclease H-like superfamily/Ribonuclease H"/>
    <property type="match status" value="1"/>
</dbReference>
<keyword evidence="13" id="KW-0539">Nucleus</keyword>
<accession>A0A6L2P7W4</accession>
<name>A0A6L2P7W4_COPFO</name>
<feature type="compositionally biased region" description="Basic and acidic residues" evidence="14">
    <location>
        <begin position="485"/>
        <end position="499"/>
    </location>
</feature>
<dbReference type="InterPro" id="IPR042087">
    <property type="entry name" value="DNA_pol_B_thumb"/>
</dbReference>
<feature type="region of interest" description="Disordered" evidence="14">
    <location>
        <begin position="615"/>
        <end position="636"/>
    </location>
</feature>
<dbReference type="Pfam" id="PF24055">
    <property type="entry name" value="POL3_N"/>
    <property type="match status" value="1"/>
</dbReference>
<evidence type="ECO:0000313" key="20">
    <source>
        <dbReference type="Proteomes" id="UP000502823"/>
    </source>
</evidence>
<evidence type="ECO:0000256" key="2">
    <source>
        <dbReference type="ARBA" id="ARBA00005755"/>
    </source>
</evidence>
<feature type="non-terminal residue" evidence="19">
    <location>
        <position position="1"/>
    </location>
</feature>
<dbReference type="GO" id="GO:0008270">
    <property type="term" value="F:zinc ion binding"/>
    <property type="evidence" value="ECO:0007669"/>
    <property type="project" value="UniProtKB-KW"/>
</dbReference>
<feature type="compositionally biased region" description="Polar residues" evidence="14">
    <location>
        <begin position="968"/>
        <end position="979"/>
    </location>
</feature>
<evidence type="ECO:0000256" key="6">
    <source>
        <dbReference type="ARBA" id="ARBA00022763"/>
    </source>
</evidence>
<feature type="compositionally biased region" description="Polar residues" evidence="14">
    <location>
        <begin position="188"/>
        <end position="199"/>
    </location>
</feature>
<dbReference type="Gene3D" id="3.90.1600.10">
    <property type="entry name" value="Palm domain of DNA polymerase"/>
    <property type="match status" value="1"/>
</dbReference>
<evidence type="ECO:0000259" key="18">
    <source>
        <dbReference type="Pfam" id="PF24055"/>
    </source>
</evidence>
<evidence type="ECO:0000259" key="16">
    <source>
        <dbReference type="Pfam" id="PF03104"/>
    </source>
</evidence>
<evidence type="ECO:0000256" key="13">
    <source>
        <dbReference type="RuleBase" id="RU000442"/>
    </source>
</evidence>
<organism evidence="19 20">
    <name type="scientific">Coptotermes formosanus</name>
    <name type="common">Formosan subterranean termite</name>
    <dbReference type="NCBI Taxonomy" id="36987"/>
    <lineage>
        <taxon>Eukaryota</taxon>
        <taxon>Metazoa</taxon>
        <taxon>Ecdysozoa</taxon>
        <taxon>Arthropoda</taxon>
        <taxon>Hexapoda</taxon>
        <taxon>Insecta</taxon>
        <taxon>Pterygota</taxon>
        <taxon>Neoptera</taxon>
        <taxon>Polyneoptera</taxon>
        <taxon>Dictyoptera</taxon>
        <taxon>Blattodea</taxon>
        <taxon>Blattoidea</taxon>
        <taxon>Termitoidae</taxon>
        <taxon>Rhinotermitidae</taxon>
        <taxon>Coptotermes</taxon>
    </lineage>
</organism>